<feature type="compositionally biased region" description="Gly residues" evidence="5">
    <location>
        <begin position="327"/>
        <end position="404"/>
    </location>
</feature>
<feature type="compositionally biased region" description="Basic and acidic residues" evidence="5">
    <location>
        <begin position="570"/>
        <end position="581"/>
    </location>
</feature>
<dbReference type="GO" id="GO:0035838">
    <property type="term" value="C:growing cell tip"/>
    <property type="evidence" value="ECO:0007669"/>
    <property type="project" value="TreeGrafter"/>
</dbReference>
<feature type="signal peptide" evidence="7">
    <location>
        <begin position="1"/>
        <end position="25"/>
    </location>
</feature>
<feature type="compositionally biased region" description="Polar residues" evidence="5">
    <location>
        <begin position="313"/>
        <end position="323"/>
    </location>
</feature>
<feature type="transmembrane region" description="Helical" evidence="6">
    <location>
        <begin position="84"/>
        <end position="107"/>
    </location>
</feature>
<feature type="region of interest" description="Disordered" evidence="5">
    <location>
        <begin position="235"/>
        <end position="466"/>
    </location>
</feature>
<organism evidence="8 9">
    <name type="scientific">Marssonina brunnea f. sp. multigermtubi (strain MB_m1)</name>
    <name type="common">Marssonina leaf spot fungus</name>
    <dbReference type="NCBI Taxonomy" id="1072389"/>
    <lineage>
        <taxon>Eukaryota</taxon>
        <taxon>Fungi</taxon>
        <taxon>Dikarya</taxon>
        <taxon>Ascomycota</taxon>
        <taxon>Pezizomycotina</taxon>
        <taxon>Leotiomycetes</taxon>
        <taxon>Helotiales</taxon>
        <taxon>Drepanopezizaceae</taxon>
        <taxon>Drepanopeziza</taxon>
    </lineage>
</organism>
<proteinExistence type="predicted"/>
<feature type="chain" id="PRO_5003853572" evidence="7">
    <location>
        <begin position="26"/>
        <end position="797"/>
    </location>
</feature>
<dbReference type="OMA" id="VFGYCKG"/>
<keyword evidence="7" id="KW-0732">Signal</keyword>
<evidence type="ECO:0000313" key="9">
    <source>
        <dbReference type="Proteomes" id="UP000006753"/>
    </source>
</evidence>
<feature type="compositionally biased region" description="Basic and acidic residues" evidence="5">
    <location>
        <begin position="235"/>
        <end position="247"/>
    </location>
</feature>
<dbReference type="PANTHER" id="PTHR28013:SF3">
    <property type="entry name" value="PROTEIN DCV1-RELATED"/>
    <property type="match status" value="1"/>
</dbReference>
<dbReference type="GO" id="GO:0005886">
    <property type="term" value="C:plasma membrane"/>
    <property type="evidence" value="ECO:0007669"/>
    <property type="project" value="InterPro"/>
</dbReference>
<keyword evidence="3 6" id="KW-1133">Transmembrane helix</keyword>
<dbReference type="Proteomes" id="UP000006753">
    <property type="component" value="Unassembled WGS sequence"/>
</dbReference>
<dbReference type="Pfam" id="PF06687">
    <property type="entry name" value="SUR7"/>
    <property type="match status" value="1"/>
</dbReference>
<feature type="region of interest" description="Disordered" evidence="5">
    <location>
        <begin position="506"/>
        <end position="709"/>
    </location>
</feature>
<evidence type="ECO:0000256" key="2">
    <source>
        <dbReference type="ARBA" id="ARBA00022692"/>
    </source>
</evidence>
<dbReference type="eggNOG" id="ENOG502QVGD">
    <property type="taxonomic scope" value="Eukaryota"/>
</dbReference>
<dbReference type="AlphaFoldDB" id="K1XLY3"/>
<dbReference type="InParanoid" id="K1XLY3"/>
<dbReference type="STRING" id="1072389.K1XLY3"/>
<feature type="transmembrane region" description="Helical" evidence="6">
    <location>
        <begin position="119"/>
        <end position="145"/>
    </location>
</feature>
<gene>
    <name evidence="8" type="ORF">MBM_00666</name>
</gene>
<sequence>MLRPATPLTILLFAAFCLLLISVLSTPIIKQIPLASFGGVDFGVFGYCKGTRCTSIEIGFDTESLYTKEQTDSFNLKNDTRKTLSTILIVHPVAAFFTLILLVMAASAHFHSPSHSPRYLLGIFILSILTLVASLLSFLIDVLLFVPHMAWGSYIVLAATILIGASGIVSCAMRRTLVSRKARKRRIAENAEMNGENFYNRQGPEPAPVPPTTTLLVDSHTAADKLPSFATFEVAKNDAERQSDERIPLTQRTPSENSSSRGNGAAGSGINDKYGGPPRMGDPPPRRDQYGNIIPQAPPGAYGMRSRDPSADPSLNQQRSDNLMGSRGRGGFRGGPRGGGYPPNGRGGPQRGGYGGPPRGGGYGGPYSGGPGQGGMMRGGRGGGPPAFGRGGYDNRGQSPGGYGQRRPSPGPGYSQYAPPIPPANGSGGQYAAYNPDMDESGNSLARAESPPPMPGLDGPEIGQAVEMDARTESLSAAPNGFGQLGNIRESDNDVAGMIGLQQQRFQNRETVDTEASRYSTDEAYVPPRQAWEGQAGRSSPLNPTAQQPAGLQSSPSVKSQRISSASGDHYYEDVDPRFAEEPPTAPVPGLLSPGYGSRGPARYPNQNLRPVPPISNVDGSSSYEDLAPGARSPAESDRSTFTSVSQRGVNPRWNGGPGYAPMPTRRPAPERNDLLLNSNPDFQLPANRGGRRGAFGRGGRGGTVPNSAYPGGHSALAFRLSGSFAADKAIRTQSTQKGLLFRARWGKGTSARLDGLNRTWWRFVAQGQSSTVARKADVCGWLGPELGSKGRLESGE</sequence>
<reference evidence="8 9" key="1">
    <citation type="journal article" date="2012" name="BMC Genomics">
        <title>Sequencing the genome of Marssonina brunnea reveals fungus-poplar co-evolution.</title>
        <authorList>
            <person name="Zhu S."/>
            <person name="Cao Y.-Z."/>
            <person name="Jiang C."/>
            <person name="Tan B.-Y."/>
            <person name="Wang Z."/>
            <person name="Feng S."/>
            <person name="Zhang L."/>
            <person name="Su X.-H."/>
            <person name="Brejova B."/>
            <person name="Vinar T."/>
            <person name="Xu M."/>
            <person name="Wang M.-X."/>
            <person name="Zhang S.-G."/>
            <person name="Huang M.-R."/>
            <person name="Wu R."/>
            <person name="Zhou Y."/>
        </authorList>
    </citation>
    <scope>NUCLEOTIDE SEQUENCE [LARGE SCALE GENOMIC DNA]</scope>
    <source>
        <strain evidence="8 9">MB_m1</strain>
    </source>
</reference>
<evidence type="ECO:0000256" key="5">
    <source>
        <dbReference type="SAM" id="MobiDB-lite"/>
    </source>
</evidence>
<feature type="compositionally biased region" description="Polar residues" evidence="5">
    <location>
        <begin position="537"/>
        <end position="567"/>
    </location>
</feature>
<evidence type="ECO:0000256" key="3">
    <source>
        <dbReference type="ARBA" id="ARBA00022989"/>
    </source>
</evidence>
<feature type="compositionally biased region" description="Polar residues" evidence="5">
    <location>
        <begin position="640"/>
        <end position="649"/>
    </location>
</feature>
<dbReference type="EMBL" id="JH921428">
    <property type="protein sequence ID" value="EKD21553.1"/>
    <property type="molecule type" value="Genomic_DNA"/>
</dbReference>
<comment type="subcellular location">
    <subcellularLocation>
        <location evidence="1">Membrane</location>
        <topology evidence="1">Multi-pass membrane protein</topology>
    </subcellularLocation>
</comment>
<keyword evidence="9" id="KW-1185">Reference proteome</keyword>
<evidence type="ECO:0000256" key="7">
    <source>
        <dbReference type="SAM" id="SignalP"/>
    </source>
</evidence>
<feature type="region of interest" description="Disordered" evidence="5">
    <location>
        <begin position="193"/>
        <end position="212"/>
    </location>
</feature>
<dbReference type="KEGG" id="mbe:MBM_00666"/>
<feature type="transmembrane region" description="Helical" evidence="6">
    <location>
        <begin position="151"/>
        <end position="173"/>
    </location>
</feature>
<evidence type="ECO:0000313" key="8">
    <source>
        <dbReference type="EMBL" id="EKD21553.1"/>
    </source>
</evidence>
<dbReference type="PANTHER" id="PTHR28013">
    <property type="entry name" value="PROTEIN DCV1-RELATED"/>
    <property type="match status" value="1"/>
</dbReference>
<evidence type="ECO:0000256" key="1">
    <source>
        <dbReference type="ARBA" id="ARBA00004141"/>
    </source>
</evidence>
<dbReference type="InterPro" id="IPR009571">
    <property type="entry name" value="SUR7/Rim9-like_fungi"/>
</dbReference>
<keyword evidence="4 6" id="KW-0472">Membrane</keyword>
<dbReference type="GO" id="GO:0032153">
    <property type="term" value="C:cell division site"/>
    <property type="evidence" value="ECO:0007669"/>
    <property type="project" value="TreeGrafter"/>
</dbReference>
<dbReference type="OrthoDB" id="2354757at2759"/>
<evidence type="ECO:0000256" key="6">
    <source>
        <dbReference type="SAM" id="Phobius"/>
    </source>
</evidence>
<feature type="compositionally biased region" description="Basic and acidic residues" evidence="5">
    <location>
        <begin position="507"/>
        <end position="516"/>
    </location>
</feature>
<keyword evidence="2 6" id="KW-0812">Transmembrane</keyword>
<dbReference type="HOGENOM" id="CLU_016694_1_0_1"/>
<name>K1XLY3_MARBU</name>
<dbReference type="InterPro" id="IPR051380">
    <property type="entry name" value="pH-response_reg_palI/RIM9"/>
</dbReference>
<protein>
    <submittedName>
        <fullName evidence="8">pH-response regulator protein palI/RIM9</fullName>
    </submittedName>
</protein>
<feature type="compositionally biased region" description="Gly residues" evidence="5">
    <location>
        <begin position="693"/>
        <end position="703"/>
    </location>
</feature>
<accession>K1XLY3</accession>
<dbReference type="GeneID" id="18756601"/>
<evidence type="ECO:0000256" key="4">
    <source>
        <dbReference type="ARBA" id="ARBA00023136"/>
    </source>
</evidence>